<dbReference type="EMBL" id="FXZG01000016">
    <property type="protein sequence ID" value="SMX92225.1"/>
    <property type="molecule type" value="Genomic_DNA"/>
</dbReference>
<proteinExistence type="predicted"/>
<dbReference type="RefSeq" id="WP_226829966.1">
    <property type="nucleotide sequence ID" value="NZ_FXZG01000016.1"/>
</dbReference>
<dbReference type="InterPro" id="IPR011051">
    <property type="entry name" value="RmlC_Cupin_sf"/>
</dbReference>
<protein>
    <recommendedName>
        <fullName evidence="1">(S)-ureidoglycine aminohydrolase cupin domain-containing protein</fullName>
    </recommendedName>
</protein>
<dbReference type="SUPFAM" id="SSF51182">
    <property type="entry name" value="RmlC-like cupins"/>
    <property type="match status" value="1"/>
</dbReference>
<feature type="domain" description="(S)-ureidoglycine aminohydrolase cupin" evidence="1">
    <location>
        <begin position="60"/>
        <end position="126"/>
    </location>
</feature>
<dbReference type="Proteomes" id="UP000234289">
    <property type="component" value="Unassembled WGS sequence"/>
</dbReference>
<reference evidence="3" key="1">
    <citation type="submission" date="2017-03" db="EMBL/GenBank/DDBJ databases">
        <authorList>
            <person name="Monnet C."/>
        </authorList>
    </citation>
    <scope>NUCLEOTIDE SEQUENCE [LARGE SCALE GENOMIC DNA]</scope>
    <source>
        <strain evidence="3">CNRZ 920</strain>
    </source>
</reference>
<name>A0A2H1JXJ6_BREAU</name>
<sequence length="132" mass="14217">MSAMEPINTDDFPLDHEPIEDWQRVGAATSATDSDAGSRVSPADATTAFAELGSIAGADYGLWEMSAGAMRDVEGDEVFIVISGTGRIEFDEPDLPPVELSPGTLVHLEDGMKTRWHVDEAPLRKLFIAPSE</sequence>
<dbReference type="InterPro" id="IPR014710">
    <property type="entry name" value="RmlC-like_jellyroll"/>
</dbReference>
<organism evidence="2 3">
    <name type="scientific">Brevibacterium aurantiacum</name>
    <dbReference type="NCBI Taxonomy" id="273384"/>
    <lineage>
        <taxon>Bacteria</taxon>
        <taxon>Bacillati</taxon>
        <taxon>Actinomycetota</taxon>
        <taxon>Actinomycetes</taxon>
        <taxon>Micrococcales</taxon>
        <taxon>Brevibacteriaceae</taxon>
        <taxon>Brevibacterium</taxon>
    </lineage>
</organism>
<gene>
    <name evidence="2" type="ORF">BAUR920_02590</name>
</gene>
<evidence type="ECO:0000313" key="3">
    <source>
        <dbReference type="Proteomes" id="UP000234289"/>
    </source>
</evidence>
<evidence type="ECO:0000313" key="2">
    <source>
        <dbReference type="EMBL" id="SMX92225.1"/>
    </source>
</evidence>
<accession>A0A2H1JXJ6</accession>
<dbReference type="AlphaFoldDB" id="A0A2H1JXJ6"/>
<evidence type="ECO:0000259" key="1">
    <source>
        <dbReference type="Pfam" id="PF05899"/>
    </source>
</evidence>
<dbReference type="Gene3D" id="2.60.120.10">
    <property type="entry name" value="Jelly Rolls"/>
    <property type="match status" value="1"/>
</dbReference>
<dbReference type="Pfam" id="PF05899">
    <property type="entry name" value="Cupin_3"/>
    <property type="match status" value="1"/>
</dbReference>
<dbReference type="InterPro" id="IPR008579">
    <property type="entry name" value="UGlyAH_Cupin_dom"/>
</dbReference>